<comment type="function">
    <text evidence="1 7">RNaseP catalyzes the removal of the 5'-leader sequence from pre-tRNA to produce the mature 5'-terminus. It can also cleave other RNA substrates such as 4.5S RNA. The protein component plays an auxiliary but essential role in vivo by binding to the 5'-leader sequence and broadening the substrate specificity of the ribozyme.</text>
</comment>
<comment type="subunit">
    <text evidence="7">Consists of a catalytic RNA component (M1 or rnpB) and a protein subunit.</text>
</comment>
<dbReference type="GO" id="GO:0042781">
    <property type="term" value="F:3'-tRNA processing endoribonuclease activity"/>
    <property type="evidence" value="ECO:0007669"/>
    <property type="project" value="TreeGrafter"/>
</dbReference>
<comment type="similarity">
    <text evidence="7">Belongs to the RnpA family.</text>
</comment>
<gene>
    <name evidence="7" type="primary">rnpA</name>
    <name evidence="9" type="ORF">IV49_GL001327</name>
</gene>
<evidence type="ECO:0000256" key="6">
    <source>
        <dbReference type="ARBA" id="ARBA00022884"/>
    </source>
</evidence>
<keyword evidence="6 7" id="KW-0694">RNA-binding</keyword>
<comment type="catalytic activity">
    <reaction evidence="7">
        <text>Endonucleolytic cleavage of RNA, removing 5'-extranucleotides from tRNA precursor.</text>
        <dbReference type="EC" id="3.1.26.5"/>
    </reaction>
</comment>
<evidence type="ECO:0000313" key="10">
    <source>
        <dbReference type="Proteomes" id="UP000051841"/>
    </source>
</evidence>
<dbReference type="SUPFAM" id="SSF54211">
    <property type="entry name" value="Ribosomal protein S5 domain 2-like"/>
    <property type="match status" value="1"/>
</dbReference>
<evidence type="ECO:0000256" key="2">
    <source>
        <dbReference type="ARBA" id="ARBA00022694"/>
    </source>
</evidence>
<dbReference type="Proteomes" id="UP000051841">
    <property type="component" value="Unassembled WGS sequence"/>
</dbReference>
<dbReference type="EC" id="3.1.26.5" evidence="7 8"/>
<dbReference type="InterPro" id="IPR000100">
    <property type="entry name" value="RNase_P"/>
</dbReference>
<dbReference type="InterPro" id="IPR014721">
    <property type="entry name" value="Ribsml_uS5_D2-typ_fold_subgr"/>
</dbReference>
<dbReference type="RefSeq" id="WP_029070839.1">
    <property type="nucleotide sequence ID" value="NZ_JNKN01000036.1"/>
</dbReference>
<keyword evidence="2 7" id="KW-0819">tRNA processing</keyword>
<evidence type="ECO:0000313" key="9">
    <source>
        <dbReference type="EMBL" id="KRN47737.1"/>
    </source>
</evidence>
<sequence length="111" mass="13160">MEKSRRVKKSQDFEKIIKKRKSVANKAFVLYYDPSSSPLRVGISVSKKLGKAHVRNKIKRQVRMMVHDGFDFDQNCDYIIIVRNKYLDGSYEDNKKLLISLYKKTLKRMEK</sequence>
<evidence type="ECO:0000256" key="5">
    <source>
        <dbReference type="ARBA" id="ARBA00022801"/>
    </source>
</evidence>
<dbReference type="PATRIC" id="fig|1410657.5.peg.1374"/>
<evidence type="ECO:0000256" key="7">
    <source>
        <dbReference type="HAMAP-Rule" id="MF_00227"/>
    </source>
</evidence>
<dbReference type="HAMAP" id="MF_00227">
    <property type="entry name" value="RNase_P"/>
    <property type="match status" value="1"/>
</dbReference>
<dbReference type="GO" id="GO:0001682">
    <property type="term" value="P:tRNA 5'-leader removal"/>
    <property type="evidence" value="ECO:0007669"/>
    <property type="project" value="UniProtKB-UniRule"/>
</dbReference>
<dbReference type="NCBIfam" id="TIGR00188">
    <property type="entry name" value="rnpA"/>
    <property type="match status" value="1"/>
</dbReference>
<dbReference type="PANTHER" id="PTHR33992:SF1">
    <property type="entry name" value="RIBONUCLEASE P PROTEIN COMPONENT"/>
    <property type="match status" value="1"/>
</dbReference>
<protein>
    <recommendedName>
        <fullName evidence="7 8">Ribonuclease P protein component</fullName>
        <shortName evidence="7">RNase P protein</shortName>
        <shortName evidence="7">RNaseP protein</shortName>
        <ecNumber evidence="7 8">3.1.26.5</ecNumber>
    </recommendedName>
    <alternativeName>
        <fullName evidence="7">Protein C5</fullName>
    </alternativeName>
</protein>
<dbReference type="PANTHER" id="PTHR33992">
    <property type="entry name" value="RIBONUCLEASE P PROTEIN COMPONENT"/>
    <property type="match status" value="1"/>
</dbReference>
<evidence type="ECO:0000256" key="8">
    <source>
        <dbReference type="NCBIfam" id="TIGR00188"/>
    </source>
</evidence>
<dbReference type="EMBL" id="JQBL01000035">
    <property type="protein sequence ID" value="KRN47737.1"/>
    <property type="molecule type" value="Genomic_DNA"/>
</dbReference>
<organism evidence="9 10">
    <name type="scientific">Kandleria vitulina DSM 20405</name>
    <dbReference type="NCBI Taxonomy" id="1410657"/>
    <lineage>
        <taxon>Bacteria</taxon>
        <taxon>Bacillati</taxon>
        <taxon>Bacillota</taxon>
        <taxon>Erysipelotrichia</taxon>
        <taxon>Erysipelotrichales</taxon>
        <taxon>Coprobacillaceae</taxon>
        <taxon>Kandleria</taxon>
    </lineage>
</organism>
<keyword evidence="3 7" id="KW-0540">Nuclease</keyword>
<name>A0A0R2H499_9FIRM</name>
<evidence type="ECO:0000256" key="3">
    <source>
        <dbReference type="ARBA" id="ARBA00022722"/>
    </source>
</evidence>
<keyword evidence="5 7" id="KW-0378">Hydrolase</keyword>
<dbReference type="Gene3D" id="3.30.230.10">
    <property type="match status" value="1"/>
</dbReference>
<keyword evidence="10" id="KW-1185">Reference proteome</keyword>
<evidence type="ECO:0000256" key="1">
    <source>
        <dbReference type="ARBA" id="ARBA00002663"/>
    </source>
</evidence>
<accession>A0A0R2H499</accession>
<dbReference type="GO" id="GO:0004526">
    <property type="term" value="F:ribonuclease P activity"/>
    <property type="evidence" value="ECO:0007669"/>
    <property type="project" value="UniProtKB-UniRule"/>
</dbReference>
<keyword evidence="4 7" id="KW-0255">Endonuclease</keyword>
<dbReference type="GO" id="GO:0000049">
    <property type="term" value="F:tRNA binding"/>
    <property type="evidence" value="ECO:0007669"/>
    <property type="project" value="UniProtKB-UniRule"/>
</dbReference>
<dbReference type="InterPro" id="IPR020568">
    <property type="entry name" value="Ribosomal_Su5_D2-typ_SF"/>
</dbReference>
<evidence type="ECO:0000256" key="4">
    <source>
        <dbReference type="ARBA" id="ARBA00022759"/>
    </source>
</evidence>
<dbReference type="InterPro" id="IPR020539">
    <property type="entry name" value="RNase_P_CS"/>
</dbReference>
<dbReference type="GO" id="GO:0030677">
    <property type="term" value="C:ribonuclease P complex"/>
    <property type="evidence" value="ECO:0007669"/>
    <property type="project" value="TreeGrafter"/>
</dbReference>
<proteinExistence type="inferred from homology"/>
<dbReference type="Pfam" id="PF00825">
    <property type="entry name" value="Ribonuclease_P"/>
    <property type="match status" value="1"/>
</dbReference>
<reference evidence="9 10" key="1">
    <citation type="journal article" date="2015" name="Genome Announc.">
        <title>Expanding the biotechnology potential of lactobacilli through comparative genomics of 213 strains and associated genera.</title>
        <authorList>
            <person name="Sun Z."/>
            <person name="Harris H.M."/>
            <person name="McCann A."/>
            <person name="Guo C."/>
            <person name="Argimon S."/>
            <person name="Zhang W."/>
            <person name="Yang X."/>
            <person name="Jeffery I.B."/>
            <person name="Cooney J.C."/>
            <person name="Kagawa T.F."/>
            <person name="Liu W."/>
            <person name="Song Y."/>
            <person name="Salvetti E."/>
            <person name="Wrobel A."/>
            <person name="Rasinkangas P."/>
            <person name="Parkhill J."/>
            <person name="Rea M.C."/>
            <person name="O'Sullivan O."/>
            <person name="Ritari J."/>
            <person name="Douillard F.P."/>
            <person name="Paul Ross R."/>
            <person name="Yang R."/>
            <person name="Briner A.E."/>
            <person name="Felis G.E."/>
            <person name="de Vos W.M."/>
            <person name="Barrangou R."/>
            <person name="Klaenhammer T.R."/>
            <person name="Caufield P.W."/>
            <person name="Cui Y."/>
            <person name="Zhang H."/>
            <person name="O'Toole P.W."/>
        </authorList>
    </citation>
    <scope>NUCLEOTIDE SEQUENCE [LARGE SCALE GENOMIC DNA]</scope>
    <source>
        <strain evidence="9 10">DSM 20405</strain>
    </source>
</reference>
<dbReference type="AlphaFoldDB" id="A0A0R2H499"/>
<dbReference type="PROSITE" id="PS00648">
    <property type="entry name" value="RIBONUCLEASE_P"/>
    <property type="match status" value="1"/>
</dbReference>
<comment type="caution">
    <text evidence="9">The sequence shown here is derived from an EMBL/GenBank/DDBJ whole genome shotgun (WGS) entry which is preliminary data.</text>
</comment>